<evidence type="ECO:0000313" key="3">
    <source>
        <dbReference type="Proteomes" id="UP000608420"/>
    </source>
</evidence>
<name>A0ABQ1W4Q2_9BACL</name>
<evidence type="ECO:0008006" key="4">
    <source>
        <dbReference type="Google" id="ProtNLM"/>
    </source>
</evidence>
<organism evidence="2 3">
    <name type="scientific">Paenibacillus aceti</name>
    <dbReference type="NCBI Taxonomy" id="1820010"/>
    <lineage>
        <taxon>Bacteria</taxon>
        <taxon>Bacillati</taxon>
        <taxon>Bacillota</taxon>
        <taxon>Bacilli</taxon>
        <taxon>Bacillales</taxon>
        <taxon>Paenibacillaceae</taxon>
        <taxon>Paenibacillus</taxon>
    </lineage>
</organism>
<keyword evidence="1" id="KW-1133">Transmembrane helix</keyword>
<dbReference type="Gene3D" id="3.40.50.1820">
    <property type="entry name" value="alpha/beta hydrolase"/>
    <property type="match status" value="1"/>
</dbReference>
<keyword evidence="1" id="KW-0812">Transmembrane</keyword>
<keyword evidence="1" id="KW-0472">Membrane</keyword>
<dbReference type="EMBL" id="BMIW01000038">
    <property type="protein sequence ID" value="GGG14273.1"/>
    <property type="molecule type" value="Genomic_DNA"/>
</dbReference>
<sequence>MFAFALAALGLPTGLGLGMDLLLALFVATIAMFIVANAIAVLLALTGLPAPRLFIGTVLFDLGTIFFIFYNEESFAISSVVAVTLTLLGVIAGLLWGLLAKIYNSHRTSKRLRAGMKIAAALCISIVMWTVVSGGIQSVQSIAVSDHVELNPALPGSYSVQSFNYGSGTDIWQREFGAEVDLLSQSVDASAYISKWSKYRKLYLGYDQHALPLNGRVWMPEGSGTYPLILIVHGNHLMEDWSDAGYAYLGEQLASRGFITVSIDENFLNYSSWTGIPNNDMKVRAWILLKHLQQIQTFAESPGTPFYSKVDMDNIALVGHSRGGQAIAMAADYTRWFSSDNTLDNMELFNIKALAAIAPTDKKVDETGAKLKDISYLTIQGANDGDVSDFDGDRQYNRTSFSKGANAFKASLYVSGANHSQFNTEWGLRDISFPKGILLKRYNFLTGVEQRTIAKGYISAFMETALHQQEQYWPMFRDYREALRLLPETTYINQFEDGQFTMWTRFEEDSNRKTLPGGGQAEGTNIIWREEETKNRGKSSKGDHALVLERSNSGSAESIYSMSWVFGAPLPENQPPDTLSFSLADQCRLLSELEEETDHGDFHIEVELTDTDGAKARLPLSHFRDLPTVPEVQFTLHPWLEQHMSDGKYKNPTEAIFQTYRLPLTEFISVNTKFAPEKGIQSLSFILSGDRGRIMLDDIGIY</sequence>
<evidence type="ECO:0000313" key="2">
    <source>
        <dbReference type="EMBL" id="GGG14273.1"/>
    </source>
</evidence>
<feature type="transmembrane region" description="Helical" evidence="1">
    <location>
        <begin position="26"/>
        <end position="46"/>
    </location>
</feature>
<gene>
    <name evidence="2" type="ORF">GCM10010913_40090</name>
</gene>
<comment type="caution">
    <text evidence="2">The sequence shown here is derived from an EMBL/GenBank/DDBJ whole genome shotgun (WGS) entry which is preliminary data.</text>
</comment>
<accession>A0ABQ1W4Q2</accession>
<dbReference type="Pfam" id="PF07224">
    <property type="entry name" value="Chlorophyllase"/>
    <property type="match status" value="1"/>
</dbReference>
<dbReference type="InterPro" id="IPR029058">
    <property type="entry name" value="AB_hydrolase_fold"/>
</dbReference>
<keyword evidence="3" id="KW-1185">Reference proteome</keyword>
<dbReference type="PANTHER" id="PTHR33428:SF2">
    <property type="entry name" value="CHLOROPHYLLASE-2"/>
    <property type="match status" value="1"/>
</dbReference>
<protein>
    <recommendedName>
        <fullName evidence="4">Alpha/beta hydrolase</fullName>
    </recommendedName>
</protein>
<reference evidence="3" key="1">
    <citation type="journal article" date="2019" name="Int. J. Syst. Evol. Microbiol.">
        <title>The Global Catalogue of Microorganisms (GCM) 10K type strain sequencing project: providing services to taxonomists for standard genome sequencing and annotation.</title>
        <authorList>
            <consortium name="The Broad Institute Genomics Platform"/>
            <consortium name="The Broad Institute Genome Sequencing Center for Infectious Disease"/>
            <person name="Wu L."/>
            <person name="Ma J."/>
        </authorList>
    </citation>
    <scope>NUCLEOTIDE SEQUENCE [LARGE SCALE GENOMIC DNA]</scope>
    <source>
        <strain evidence="3">CGMCC 1.15420</strain>
    </source>
</reference>
<feature type="transmembrane region" description="Helical" evidence="1">
    <location>
        <begin position="76"/>
        <end position="98"/>
    </location>
</feature>
<proteinExistence type="predicted"/>
<feature type="transmembrane region" description="Helical" evidence="1">
    <location>
        <begin position="118"/>
        <end position="136"/>
    </location>
</feature>
<dbReference type="PANTHER" id="PTHR33428">
    <property type="entry name" value="CHLOROPHYLLASE-2, CHLOROPLASTIC"/>
    <property type="match status" value="1"/>
</dbReference>
<dbReference type="SUPFAM" id="SSF53474">
    <property type="entry name" value="alpha/beta-Hydrolases"/>
    <property type="match status" value="1"/>
</dbReference>
<evidence type="ECO:0000256" key="1">
    <source>
        <dbReference type="SAM" id="Phobius"/>
    </source>
</evidence>
<dbReference type="InterPro" id="IPR017395">
    <property type="entry name" value="Chlorophyllase-like"/>
</dbReference>
<dbReference type="Proteomes" id="UP000608420">
    <property type="component" value="Unassembled WGS sequence"/>
</dbReference>